<dbReference type="GO" id="GO:0000139">
    <property type="term" value="C:Golgi membrane"/>
    <property type="evidence" value="ECO:0007669"/>
    <property type="project" value="UniProtKB-SubCell"/>
</dbReference>
<dbReference type="InterPro" id="IPR004263">
    <property type="entry name" value="Exostosin"/>
</dbReference>
<dbReference type="RefSeq" id="XP_004503467.1">
    <property type="nucleotide sequence ID" value="XM_004503410.3"/>
</dbReference>
<sequence>MGNQRLIFVLVALAVNYLLFQSILVPYGNGKPPWSSRHEISLHSTPNHFTIRNPLIRDASEDFNAMVEKMNIPIINDESGHGNQLKSVSAFGVSRDDFQSLPEKKNVGKNNSLELDNVGSKKSFIAVLAKDSKVDFSVKQFLVTKRGVSTISQMVKSKHVDSREHDHTTSSTNLTHLENSPQKNKKCNMPPKSRMLIQEMNHILERRRVSSRAMRPRWSSKLDMEILAARSEIEHAPIVTHDNELYAPLFRNHSMFKRSYELMERMLKVYIYMEGDKPIFHQPILKGLYASEGWFMKLMEENKHFVVKDPAKAHLFYMPFSSRMLEFAVYVRNSHNRTNLRSYLKGYTDKISAKYHYFNRTGGADHFLVACHDWAPYETRHHMEYCIKALCNSDVTQGYKIGRDVSLPETYIRSVRNPQRDIGGKPPHQRTILAFYAGNMHGYLRPILLKHWKDKDPNMKIFGPMPHGIASKMNYIQHMKNSKYCICPRGYEVNSPRVVEAIFYECVPVIISDNFVPPLFEVLNWDAFSLILAEKDIPNLKQILLSVPEKKYLNLQLGVRRVQKHFLWHTKPLKYDLFHMTLHSIWYNRVFQIKVR</sequence>
<keyword evidence="7" id="KW-1133">Transmembrane helix</keyword>
<evidence type="ECO:0000256" key="2">
    <source>
        <dbReference type="ARBA" id="ARBA00010271"/>
    </source>
</evidence>
<dbReference type="PaxDb" id="3827-XP_004503465.1"/>
<feature type="transmembrane region" description="Helical" evidence="7">
    <location>
        <begin position="6"/>
        <end position="27"/>
    </location>
</feature>
<dbReference type="GO" id="GO:0016757">
    <property type="term" value="F:glycosyltransferase activity"/>
    <property type="evidence" value="ECO:0007669"/>
    <property type="project" value="UniProtKB-KW"/>
</dbReference>
<comment type="similarity">
    <text evidence="2">Belongs to the glycosyltransferase 47 family.</text>
</comment>
<dbReference type="RefSeq" id="XP_004503466.1">
    <property type="nucleotide sequence ID" value="XM_004503409.3"/>
</dbReference>
<protein>
    <submittedName>
        <fullName evidence="10 11">Probable glycosyltransferase At3g07620</fullName>
    </submittedName>
</protein>
<evidence type="ECO:0000256" key="7">
    <source>
        <dbReference type="SAM" id="Phobius"/>
    </source>
</evidence>
<dbReference type="PANTHER" id="PTHR11062:SF210">
    <property type="entry name" value="EXOSTOSIN FAMILY PROTEIN"/>
    <property type="match status" value="1"/>
</dbReference>
<evidence type="ECO:0000313" key="11">
    <source>
        <dbReference type="RefSeq" id="XP_004503466.1"/>
    </source>
</evidence>
<reference evidence="10 11" key="2">
    <citation type="submission" date="2023-09" db="UniProtKB">
        <authorList>
            <consortium name="RefSeq"/>
        </authorList>
    </citation>
    <scope>IDENTIFICATION</scope>
    <source>
        <tissue evidence="10 11">Etiolated seedlings</tissue>
    </source>
</reference>
<dbReference type="PANTHER" id="PTHR11062">
    <property type="entry name" value="EXOSTOSIN HEPARAN SULFATE GLYCOSYLTRANSFERASE -RELATED"/>
    <property type="match status" value="1"/>
</dbReference>
<dbReference type="eggNOG" id="KOG1021">
    <property type="taxonomic scope" value="Eukaryota"/>
</dbReference>
<keyword evidence="7" id="KW-0472">Membrane</keyword>
<evidence type="ECO:0000256" key="3">
    <source>
        <dbReference type="ARBA" id="ARBA00022676"/>
    </source>
</evidence>
<feature type="compositionally biased region" description="Polar residues" evidence="6">
    <location>
        <begin position="169"/>
        <end position="182"/>
    </location>
</feature>
<evidence type="ECO:0000313" key="10">
    <source>
        <dbReference type="RefSeq" id="XP_004503465.1"/>
    </source>
</evidence>
<evidence type="ECO:0000256" key="5">
    <source>
        <dbReference type="ARBA" id="ARBA00023034"/>
    </source>
</evidence>
<feature type="domain" description="Exostosin GT47" evidence="8">
    <location>
        <begin position="264"/>
        <end position="545"/>
    </location>
</feature>
<dbReference type="OrthoDB" id="1924787at2759"/>
<dbReference type="Proteomes" id="UP000087171">
    <property type="component" value="Chromosome Ca6"/>
</dbReference>
<name>A0A1S2YE35_CICAR</name>
<dbReference type="RefSeq" id="XP_004503465.1">
    <property type="nucleotide sequence ID" value="XM_004503408.3"/>
</dbReference>
<evidence type="ECO:0000313" key="12">
    <source>
        <dbReference type="RefSeq" id="XP_004503467.1"/>
    </source>
</evidence>
<dbReference type="GeneID" id="101505240"/>
<dbReference type="Pfam" id="PF03016">
    <property type="entry name" value="Exostosin_GT47"/>
    <property type="match status" value="1"/>
</dbReference>
<accession>A0A1S2YE35</accession>
<dbReference type="AlphaFoldDB" id="A0A1S2YE35"/>
<dbReference type="KEGG" id="cam:101505240"/>
<reference evidence="9" key="1">
    <citation type="journal article" date="2013" name="Nat. Biotechnol.">
        <title>Draft genome sequence of chickpea (Cicer arietinum) provides a resource for trait improvement.</title>
        <authorList>
            <person name="Varshney R.K."/>
            <person name="Song C."/>
            <person name="Saxena R.K."/>
            <person name="Azam S."/>
            <person name="Yu S."/>
            <person name="Sharpe A.G."/>
            <person name="Cannon S."/>
            <person name="Baek J."/>
            <person name="Rosen B.D."/>
            <person name="Tar'an B."/>
            <person name="Millan T."/>
            <person name="Zhang X."/>
            <person name="Ramsay L.D."/>
            <person name="Iwata A."/>
            <person name="Wang Y."/>
            <person name="Nelson W."/>
            <person name="Farmer A.D."/>
            <person name="Gaur P.M."/>
            <person name="Soderlund C."/>
            <person name="Penmetsa R.V."/>
            <person name="Xu C."/>
            <person name="Bharti A.K."/>
            <person name="He W."/>
            <person name="Winter P."/>
            <person name="Zhao S."/>
            <person name="Hane J.K."/>
            <person name="Carrasquilla-Garcia N."/>
            <person name="Condie J.A."/>
            <person name="Upadhyaya H.D."/>
            <person name="Luo M.C."/>
            <person name="Thudi M."/>
            <person name="Gowda C.L."/>
            <person name="Singh N.P."/>
            <person name="Lichtenzveig J."/>
            <person name="Gali K.K."/>
            <person name="Rubio J."/>
            <person name="Nadarajan N."/>
            <person name="Dolezel J."/>
            <person name="Bansal K.C."/>
            <person name="Xu X."/>
            <person name="Edwards D."/>
            <person name="Zhang G."/>
            <person name="Kahl G."/>
            <person name="Gil J."/>
            <person name="Singh K.B."/>
            <person name="Datta S.K."/>
            <person name="Jackson S.A."/>
            <person name="Wang J."/>
            <person name="Cook D.R."/>
        </authorList>
    </citation>
    <scope>NUCLEOTIDE SEQUENCE [LARGE SCALE GENOMIC DNA]</scope>
    <source>
        <strain evidence="9">cv. CDC Frontier</strain>
    </source>
</reference>
<evidence type="ECO:0000256" key="1">
    <source>
        <dbReference type="ARBA" id="ARBA00004323"/>
    </source>
</evidence>
<evidence type="ECO:0000313" key="9">
    <source>
        <dbReference type="Proteomes" id="UP000087171"/>
    </source>
</evidence>
<keyword evidence="9" id="KW-1185">Reference proteome</keyword>
<dbReference type="InterPro" id="IPR040911">
    <property type="entry name" value="Exostosin_GT47"/>
</dbReference>
<keyword evidence="3" id="KW-0808">Transferase</keyword>
<proteinExistence type="inferred from homology"/>
<evidence type="ECO:0000256" key="4">
    <source>
        <dbReference type="ARBA" id="ARBA00022968"/>
    </source>
</evidence>
<evidence type="ECO:0000256" key="6">
    <source>
        <dbReference type="SAM" id="MobiDB-lite"/>
    </source>
</evidence>
<gene>
    <name evidence="10 11 12" type="primary">LOC101505240</name>
</gene>
<keyword evidence="7" id="KW-0812">Transmembrane</keyword>
<keyword evidence="5" id="KW-0333">Golgi apparatus</keyword>
<feature type="compositionally biased region" description="Basic and acidic residues" evidence="6">
    <location>
        <begin position="158"/>
        <end position="168"/>
    </location>
</feature>
<dbReference type="STRING" id="3827.A0A1S2YE35"/>
<evidence type="ECO:0000259" key="8">
    <source>
        <dbReference type="Pfam" id="PF03016"/>
    </source>
</evidence>
<keyword evidence="4" id="KW-0735">Signal-anchor</keyword>
<organism evidence="12">
    <name type="scientific">Cicer arietinum</name>
    <name type="common">Chickpea</name>
    <name type="synonym">Garbanzo</name>
    <dbReference type="NCBI Taxonomy" id="3827"/>
    <lineage>
        <taxon>Eukaryota</taxon>
        <taxon>Viridiplantae</taxon>
        <taxon>Streptophyta</taxon>
        <taxon>Embryophyta</taxon>
        <taxon>Tracheophyta</taxon>
        <taxon>Spermatophyta</taxon>
        <taxon>Magnoliopsida</taxon>
        <taxon>eudicotyledons</taxon>
        <taxon>Gunneridae</taxon>
        <taxon>Pentapetalae</taxon>
        <taxon>rosids</taxon>
        <taxon>fabids</taxon>
        <taxon>Fabales</taxon>
        <taxon>Fabaceae</taxon>
        <taxon>Papilionoideae</taxon>
        <taxon>50 kb inversion clade</taxon>
        <taxon>NPAAA clade</taxon>
        <taxon>Hologalegina</taxon>
        <taxon>IRL clade</taxon>
        <taxon>Cicereae</taxon>
        <taxon>Cicer</taxon>
    </lineage>
</organism>
<feature type="region of interest" description="Disordered" evidence="6">
    <location>
        <begin position="155"/>
        <end position="187"/>
    </location>
</feature>
<keyword evidence="3" id="KW-0328">Glycosyltransferase</keyword>
<comment type="subcellular location">
    <subcellularLocation>
        <location evidence="1">Golgi apparatus membrane</location>
        <topology evidence="1">Single-pass type II membrane protein</topology>
    </subcellularLocation>
</comment>